<name>A0A8J7QL96_9BACT</name>
<comment type="caution">
    <text evidence="1">The sequence shown here is derived from an EMBL/GenBank/DDBJ whole genome shotgun (WGS) entry which is preliminary data.</text>
</comment>
<dbReference type="AlphaFoldDB" id="A0A8J7QL96"/>
<reference evidence="1" key="1">
    <citation type="submission" date="2021-03" db="EMBL/GenBank/DDBJ databases">
        <authorList>
            <person name="Wang G."/>
        </authorList>
    </citation>
    <scope>NUCLEOTIDE SEQUENCE</scope>
    <source>
        <strain evidence="1">KCTC 12899</strain>
    </source>
</reference>
<protein>
    <submittedName>
        <fullName evidence="1">Uncharacterized protein</fullName>
    </submittedName>
</protein>
<gene>
    <name evidence="1" type="ORF">J3U88_32275</name>
</gene>
<evidence type="ECO:0000313" key="2">
    <source>
        <dbReference type="Proteomes" id="UP000664417"/>
    </source>
</evidence>
<evidence type="ECO:0000313" key="1">
    <source>
        <dbReference type="EMBL" id="MBO1323186.1"/>
    </source>
</evidence>
<keyword evidence="2" id="KW-1185">Reference proteome</keyword>
<sequence length="470" mass="51450">MSQPPSLNLPIGNGFSRLLLLFLWCFLLACGGSGDGKQDLSTRISKVNEQIQLLEGQISATDVDTTNKLERIKEDMRGVEDLIIEEDYARASQALTNIRTRLQALKASQTDNSSTLDLQPFGKVEIKKHGAENFETMDNLVDLSKVAVIRTGVRSGLQLNPPKSQTSFFLSSQSEIKLGRYDVGNGRYRFALVKGVFQFELDKSNKATMGLGDWKAEMRQGASGELSHIPVTKSSHIALHQGTADWTEGADSGNLTKYQSLHWQDGKRSASPIPVAPNLDQPKNRHTLLAPGGSERDIPFRWHSEIYIPSFHFQLSDQPLFVTRLEDKMGVTSSDVELSLGPGVYYWRVRGISDQGVPGAFSQTFKFEVTANEGSISQADAPEGPTSDAPGPPIRNLEVEVLGGMAIISGKTDVNASVNVNGVAAVMIEAGQFSAVVNFTQRGEHRLRIIAAYKESGGETVIERKVKINF</sequence>
<organism evidence="1 2">
    <name type="scientific">Acanthopleuribacter pedis</name>
    <dbReference type="NCBI Taxonomy" id="442870"/>
    <lineage>
        <taxon>Bacteria</taxon>
        <taxon>Pseudomonadati</taxon>
        <taxon>Acidobacteriota</taxon>
        <taxon>Holophagae</taxon>
        <taxon>Acanthopleuribacterales</taxon>
        <taxon>Acanthopleuribacteraceae</taxon>
        <taxon>Acanthopleuribacter</taxon>
    </lineage>
</organism>
<dbReference type="Proteomes" id="UP000664417">
    <property type="component" value="Unassembled WGS sequence"/>
</dbReference>
<accession>A0A8J7QL96</accession>
<dbReference type="InterPro" id="IPR013783">
    <property type="entry name" value="Ig-like_fold"/>
</dbReference>
<dbReference type="RefSeq" id="WP_207863178.1">
    <property type="nucleotide sequence ID" value="NZ_JAFREP010000052.1"/>
</dbReference>
<proteinExistence type="predicted"/>
<dbReference type="Gene3D" id="2.60.40.10">
    <property type="entry name" value="Immunoglobulins"/>
    <property type="match status" value="1"/>
</dbReference>
<dbReference type="EMBL" id="JAFREP010000052">
    <property type="protein sequence ID" value="MBO1323186.1"/>
    <property type="molecule type" value="Genomic_DNA"/>
</dbReference>